<dbReference type="InterPro" id="IPR011257">
    <property type="entry name" value="DNA_glycosylase"/>
</dbReference>
<evidence type="ECO:0000313" key="1">
    <source>
        <dbReference type="EMBL" id="PZR80130.1"/>
    </source>
</evidence>
<dbReference type="AlphaFoldDB" id="A0A2W5Z4G4"/>
<comment type="caution">
    <text evidence="1">The sequence shown here is derived from an EMBL/GenBank/DDBJ whole genome shotgun (WGS) entry which is preliminary data.</text>
</comment>
<dbReference type="GO" id="GO:0003824">
    <property type="term" value="F:catalytic activity"/>
    <property type="evidence" value="ECO:0007669"/>
    <property type="project" value="InterPro"/>
</dbReference>
<reference evidence="1 2" key="1">
    <citation type="journal article" date="2017" name="Nature">
        <title>Atmospheric trace gases support primary production in Antarctic desert surface soil.</title>
        <authorList>
            <person name="Ji M."/>
            <person name="Greening C."/>
            <person name="Vanwonterghem I."/>
            <person name="Carere C.R."/>
            <person name="Bay S.K."/>
            <person name="Steen J.A."/>
            <person name="Montgomery K."/>
            <person name="Lines T."/>
            <person name="Beardall J."/>
            <person name="van Dorst J."/>
            <person name="Snape I."/>
            <person name="Stott M.B."/>
            <person name="Hugenholtz P."/>
            <person name="Ferrari B.C."/>
        </authorList>
    </citation>
    <scope>NUCLEOTIDE SEQUENCE [LARGE SCALE GENOMIC DNA]</scope>
    <source>
        <strain evidence="1">RRmetagenome_bin12</strain>
    </source>
</reference>
<evidence type="ECO:0000313" key="2">
    <source>
        <dbReference type="Proteomes" id="UP000248724"/>
    </source>
</evidence>
<dbReference type="SUPFAM" id="SSF48150">
    <property type="entry name" value="DNA-glycosylase"/>
    <property type="match status" value="1"/>
</dbReference>
<dbReference type="EMBL" id="QHBU01000171">
    <property type="protein sequence ID" value="PZR80130.1"/>
    <property type="molecule type" value="Genomic_DNA"/>
</dbReference>
<sequence>MAAAGDGFYRDVVRAGYRSRYLAALAASVANGNVDLEALGAESARGDDEVAAFLQSLPGVGPYAAAHIMVLLGRYSRLVLDSWTRPKYARLVNKPAVTDTAIARRFAPYGRWAGLAFWAFLTADWVDDGPGGEVPPLRPWPR</sequence>
<name>A0A2W5Z4G4_9BACT</name>
<gene>
    <name evidence="1" type="ORF">DLM65_09020</name>
</gene>
<dbReference type="Gene3D" id="1.10.340.30">
    <property type="entry name" value="Hypothetical protein, domain 2"/>
    <property type="match status" value="1"/>
</dbReference>
<proteinExistence type="predicted"/>
<evidence type="ECO:0008006" key="3">
    <source>
        <dbReference type="Google" id="ProtNLM"/>
    </source>
</evidence>
<dbReference type="GO" id="GO:0006281">
    <property type="term" value="P:DNA repair"/>
    <property type="evidence" value="ECO:0007669"/>
    <property type="project" value="InterPro"/>
</dbReference>
<accession>A0A2W5Z4G4</accession>
<organism evidence="1 2">
    <name type="scientific">Candidatus Aeolococcus gillhamiae</name>
    <dbReference type="NCBI Taxonomy" id="3127015"/>
    <lineage>
        <taxon>Bacteria</taxon>
        <taxon>Bacillati</taxon>
        <taxon>Candidatus Dormiibacterota</taxon>
        <taxon>Candidatus Dormibacteria</taxon>
        <taxon>Candidatus Aeolococcales</taxon>
        <taxon>Candidatus Aeolococcaceae</taxon>
        <taxon>Candidatus Aeolococcus</taxon>
    </lineage>
</organism>
<dbReference type="Proteomes" id="UP000248724">
    <property type="component" value="Unassembled WGS sequence"/>
</dbReference>
<protein>
    <recommendedName>
        <fullName evidence="3">HhH-GPD domain-containing protein</fullName>
    </recommendedName>
</protein>